<accession>A0A2M3ZS58</accession>
<protein>
    <submittedName>
        <fullName evidence="2">Putative secreted peptide</fullName>
    </submittedName>
</protein>
<keyword evidence="1" id="KW-0732">Signal</keyword>
<dbReference type="EMBL" id="GGFM01010457">
    <property type="protein sequence ID" value="MBW31208.1"/>
    <property type="molecule type" value="Transcribed_RNA"/>
</dbReference>
<sequence>MVTEMVFVVILTYALASYLLRSDGIHDYDTIEAVIRGRGGEGWNLTNARVHDSRQHQYARSARHQQIYYVGGS</sequence>
<feature type="signal peptide" evidence="1">
    <location>
        <begin position="1"/>
        <end position="16"/>
    </location>
</feature>
<reference evidence="2" key="1">
    <citation type="submission" date="2018-01" db="EMBL/GenBank/DDBJ databases">
        <title>An insight into the sialome of Amazonian anophelines.</title>
        <authorList>
            <person name="Ribeiro J.M."/>
            <person name="Scarpassa V."/>
            <person name="Calvo E."/>
        </authorList>
    </citation>
    <scope>NUCLEOTIDE SEQUENCE</scope>
    <source>
        <tissue evidence="2">Salivary glands</tissue>
    </source>
</reference>
<name>A0A2M3ZS58_9DIPT</name>
<proteinExistence type="predicted"/>
<feature type="chain" id="PRO_5014772749" evidence="1">
    <location>
        <begin position="17"/>
        <end position="73"/>
    </location>
</feature>
<evidence type="ECO:0000313" key="2">
    <source>
        <dbReference type="EMBL" id="MBW31208.1"/>
    </source>
</evidence>
<organism evidence="2">
    <name type="scientific">Anopheles braziliensis</name>
    <dbReference type="NCBI Taxonomy" id="58242"/>
    <lineage>
        <taxon>Eukaryota</taxon>
        <taxon>Metazoa</taxon>
        <taxon>Ecdysozoa</taxon>
        <taxon>Arthropoda</taxon>
        <taxon>Hexapoda</taxon>
        <taxon>Insecta</taxon>
        <taxon>Pterygota</taxon>
        <taxon>Neoptera</taxon>
        <taxon>Endopterygota</taxon>
        <taxon>Diptera</taxon>
        <taxon>Nematocera</taxon>
        <taxon>Culicoidea</taxon>
        <taxon>Culicidae</taxon>
        <taxon>Anophelinae</taxon>
        <taxon>Anopheles</taxon>
    </lineage>
</organism>
<evidence type="ECO:0000256" key="1">
    <source>
        <dbReference type="SAM" id="SignalP"/>
    </source>
</evidence>
<dbReference type="AlphaFoldDB" id="A0A2M3ZS58"/>